<keyword evidence="3" id="KW-1185">Reference proteome</keyword>
<evidence type="ECO:0000256" key="1">
    <source>
        <dbReference type="SAM" id="MobiDB-lite"/>
    </source>
</evidence>
<dbReference type="AlphaFoldDB" id="F0XDE6"/>
<dbReference type="GeneID" id="25974066"/>
<organism evidence="3">
    <name type="scientific">Grosmannia clavigera (strain kw1407 / UAMH 11150)</name>
    <name type="common">Blue stain fungus</name>
    <name type="synonym">Graphiocladiella clavigera</name>
    <dbReference type="NCBI Taxonomy" id="655863"/>
    <lineage>
        <taxon>Eukaryota</taxon>
        <taxon>Fungi</taxon>
        <taxon>Dikarya</taxon>
        <taxon>Ascomycota</taxon>
        <taxon>Pezizomycotina</taxon>
        <taxon>Sordariomycetes</taxon>
        <taxon>Sordariomycetidae</taxon>
        <taxon>Ophiostomatales</taxon>
        <taxon>Ophiostomataceae</taxon>
        <taxon>Leptographium</taxon>
    </lineage>
</organism>
<name>F0XDE6_GROCL</name>
<dbReference type="RefSeq" id="XP_014173766.1">
    <property type="nucleotide sequence ID" value="XM_014318291.1"/>
</dbReference>
<gene>
    <name evidence="2" type="ORF">CMQ_1212</name>
</gene>
<reference evidence="2 3" key="1">
    <citation type="journal article" date="2011" name="Proc. Natl. Acad. Sci. U.S.A.">
        <title>Genome and transcriptome analyses of the mountain pine beetle-fungal symbiont Grosmannia clavigera, a lodgepole pine pathogen.</title>
        <authorList>
            <person name="DiGuistini S."/>
            <person name="Wang Y."/>
            <person name="Liao N.Y."/>
            <person name="Taylor G."/>
            <person name="Tanguay P."/>
            <person name="Feau N."/>
            <person name="Henrissat B."/>
            <person name="Chan S.K."/>
            <person name="Hesse-Orce U."/>
            <person name="Alamouti S.M."/>
            <person name="Tsui C.K.M."/>
            <person name="Docking R.T."/>
            <person name="Levasseur A."/>
            <person name="Haridas S."/>
            <person name="Robertson G."/>
            <person name="Birol I."/>
            <person name="Holt R.A."/>
            <person name="Marra M.A."/>
            <person name="Hamelin R.C."/>
            <person name="Hirst M."/>
            <person name="Jones S.J.M."/>
            <person name="Bohlmann J."/>
            <person name="Breuil C."/>
        </authorList>
    </citation>
    <scope>NUCLEOTIDE SEQUENCE [LARGE SCALE GENOMIC DNA]</scope>
    <source>
        <strain evidence="3">kw1407 / UAMH 11150</strain>
    </source>
</reference>
<evidence type="ECO:0000313" key="2">
    <source>
        <dbReference type="EMBL" id="EFX04284.1"/>
    </source>
</evidence>
<dbReference type="HOGENOM" id="CLU_2542795_0_0_1"/>
<evidence type="ECO:0000313" key="3">
    <source>
        <dbReference type="Proteomes" id="UP000007796"/>
    </source>
</evidence>
<accession>F0XDE6</accession>
<feature type="compositionally biased region" description="Polar residues" evidence="1">
    <location>
        <begin position="66"/>
        <end position="83"/>
    </location>
</feature>
<dbReference type="EMBL" id="GL629765">
    <property type="protein sequence ID" value="EFX04284.1"/>
    <property type="molecule type" value="Genomic_DNA"/>
</dbReference>
<proteinExistence type="predicted"/>
<protein>
    <submittedName>
        <fullName evidence="2">Uncharacterized protein</fullName>
    </submittedName>
</protein>
<dbReference type="Proteomes" id="UP000007796">
    <property type="component" value="Unassembled WGS sequence"/>
</dbReference>
<sequence>MLESGAVGDLSPGPAPHPFQRAQASVIVTKARPARDEAQGQRRGFTVSDDSNAKGIRAGCAADVTASKQDSASFRGPSLSSAR</sequence>
<feature type="region of interest" description="Disordered" evidence="1">
    <location>
        <begin position="1"/>
        <end position="83"/>
    </location>
</feature>
<dbReference type="InParanoid" id="F0XDE6"/>